<protein>
    <submittedName>
        <fullName evidence="2">GCN5-related N-acetyltransferase</fullName>
    </submittedName>
</protein>
<dbReference type="HOGENOM" id="CLU_099842_0_0_5"/>
<dbReference type="Gene3D" id="3.40.630.30">
    <property type="match status" value="1"/>
</dbReference>
<proteinExistence type="predicted"/>
<feature type="domain" description="N-acetyltransferase" evidence="1">
    <location>
        <begin position="10"/>
        <end position="163"/>
    </location>
</feature>
<name>Q1QL11_NITHX</name>
<evidence type="ECO:0000313" key="3">
    <source>
        <dbReference type="Proteomes" id="UP000001953"/>
    </source>
</evidence>
<evidence type="ECO:0000313" key="2">
    <source>
        <dbReference type="EMBL" id="ABE63086.1"/>
    </source>
</evidence>
<dbReference type="InterPro" id="IPR016181">
    <property type="entry name" value="Acyl_CoA_acyltransferase"/>
</dbReference>
<accession>Q1QL11</accession>
<dbReference type="AlphaFoldDB" id="Q1QL11"/>
<evidence type="ECO:0000259" key="1">
    <source>
        <dbReference type="PROSITE" id="PS51186"/>
    </source>
</evidence>
<dbReference type="KEGG" id="nha:Nham_2294"/>
<dbReference type="OrthoDB" id="359414at2"/>
<dbReference type="eggNOG" id="COG0456">
    <property type="taxonomic scope" value="Bacteria"/>
</dbReference>
<keyword evidence="3" id="KW-1185">Reference proteome</keyword>
<organism evidence="2 3">
    <name type="scientific">Nitrobacter hamburgensis (strain DSM 10229 / NCIMB 13809 / X14)</name>
    <dbReference type="NCBI Taxonomy" id="323097"/>
    <lineage>
        <taxon>Bacteria</taxon>
        <taxon>Pseudomonadati</taxon>
        <taxon>Pseudomonadota</taxon>
        <taxon>Alphaproteobacteria</taxon>
        <taxon>Hyphomicrobiales</taxon>
        <taxon>Nitrobacteraceae</taxon>
        <taxon>Nitrobacter</taxon>
    </lineage>
</organism>
<gene>
    <name evidence="2" type="ordered locus">Nham_2294</name>
</gene>
<dbReference type="InterPro" id="IPR000182">
    <property type="entry name" value="GNAT_dom"/>
</dbReference>
<dbReference type="GO" id="GO:0016747">
    <property type="term" value="F:acyltransferase activity, transferring groups other than amino-acyl groups"/>
    <property type="evidence" value="ECO:0007669"/>
    <property type="project" value="InterPro"/>
</dbReference>
<sequence>MAEFSREAKGRWRAMSTADLPPVLAIAEKAHPAFPEDAEVFAERLRLYAAGCLVFHAGETIGGYVVSHPWRAMDPPALNSRLGMLPGDPETYYIHDIALLPELRGSGTAALAVALVRARASKEKLATVSLVAVNDSVDFWMRHGFRKITFDEIIDAPLARKLRGYSNAAAFMIRQL</sequence>
<dbReference type="EMBL" id="CP000319">
    <property type="protein sequence ID" value="ABE63086.1"/>
    <property type="molecule type" value="Genomic_DNA"/>
</dbReference>
<dbReference type="PROSITE" id="PS51186">
    <property type="entry name" value="GNAT"/>
    <property type="match status" value="1"/>
</dbReference>
<dbReference type="Proteomes" id="UP000001953">
    <property type="component" value="Chromosome"/>
</dbReference>
<keyword evidence="2" id="KW-0808">Transferase</keyword>
<dbReference type="Pfam" id="PF00583">
    <property type="entry name" value="Acetyltransf_1"/>
    <property type="match status" value="1"/>
</dbReference>
<reference evidence="2 3" key="1">
    <citation type="submission" date="2006-03" db="EMBL/GenBank/DDBJ databases">
        <title>Complete sequence of chromosome of Nitrobacter hamburgensis X14.</title>
        <authorList>
            <consortium name="US DOE Joint Genome Institute"/>
            <person name="Copeland A."/>
            <person name="Lucas S."/>
            <person name="Lapidus A."/>
            <person name="Barry K."/>
            <person name="Detter J.C."/>
            <person name="Glavina del Rio T."/>
            <person name="Hammon N."/>
            <person name="Israni S."/>
            <person name="Dalin E."/>
            <person name="Tice H."/>
            <person name="Pitluck S."/>
            <person name="Chain P."/>
            <person name="Malfatti S."/>
            <person name="Shin M."/>
            <person name="Vergez L."/>
            <person name="Schmutz J."/>
            <person name="Larimer F."/>
            <person name="Land M."/>
            <person name="Hauser L."/>
            <person name="Kyrpides N."/>
            <person name="Ivanova N."/>
            <person name="Ward B."/>
            <person name="Arp D."/>
            <person name="Klotz M."/>
            <person name="Stein L."/>
            <person name="O'Mullan G."/>
            <person name="Starkenburg S."/>
            <person name="Sayavedra L."/>
            <person name="Poret-Peterson A.T."/>
            <person name="Gentry M.E."/>
            <person name="Bruce D."/>
            <person name="Richardson P."/>
        </authorList>
    </citation>
    <scope>NUCLEOTIDE SEQUENCE [LARGE SCALE GENOMIC DNA]</scope>
    <source>
        <strain evidence="3">DSM 10229 / NCIMB 13809 / X14</strain>
    </source>
</reference>
<dbReference type="STRING" id="323097.Nham_2294"/>
<dbReference type="SUPFAM" id="SSF55729">
    <property type="entry name" value="Acyl-CoA N-acyltransferases (Nat)"/>
    <property type="match status" value="1"/>
</dbReference>